<feature type="transmembrane region" description="Helical" evidence="10">
    <location>
        <begin position="342"/>
        <end position="361"/>
    </location>
</feature>
<organism evidence="11">
    <name type="scientific">Alona affinis</name>
    <dbReference type="NCBI Taxonomy" id="381656"/>
    <lineage>
        <taxon>Eukaryota</taxon>
        <taxon>Metazoa</taxon>
        <taxon>Ecdysozoa</taxon>
        <taxon>Arthropoda</taxon>
        <taxon>Crustacea</taxon>
        <taxon>Branchiopoda</taxon>
        <taxon>Diplostraca</taxon>
        <taxon>Cladocera</taxon>
        <taxon>Anomopoda</taxon>
        <taxon>Chydoridae</taxon>
        <taxon>Alona</taxon>
    </lineage>
</organism>
<evidence type="ECO:0000313" key="11">
    <source>
        <dbReference type="EMBL" id="CAG4634998.1"/>
    </source>
</evidence>
<protein>
    <recommendedName>
        <fullName evidence="3">dolichol kinase</fullName>
        <ecNumber evidence="3">2.7.1.108</ecNumber>
    </recommendedName>
</protein>
<feature type="transmembrane region" description="Helical" evidence="10">
    <location>
        <begin position="248"/>
        <end position="270"/>
    </location>
</feature>
<dbReference type="PANTHER" id="PTHR13205:SF15">
    <property type="entry name" value="DOLICHOL KINASE"/>
    <property type="match status" value="1"/>
</dbReference>
<feature type="transmembrane region" description="Helical" evidence="10">
    <location>
        <begin position="96"/>
        <end position="119"/>
    </location>
</feature>
<dbReference type="EMBL" id="OC978343">
    <property type="protein sequence ID" value="CAG4634998.1"/>
    <property type="molecule type" value="Genomic_DNA"/>
</dbReference>
<dbReference type="EC" id="2.7.1.108" evidence="3"/>
<feature type="transmembrane region" description="Helical" evidence="10">
    <location>
        <begin position="125"/>
        <end position="145"/>
    </location>
</feature>
<dbReference type="PANTHER" id="PTHR13205">
    <property type="entry name" value="TRANSMEMBRANE PROTEIN 15-RELATED"/>
    <property type="match status" value="1"/>
</dbReference>
<reference evidence="11" key="1">
    <citation type="submission" date="2021-04" db="EMBL/GenBank/DDBJ databases">
        <authorList>
            <person name="Cornetti L."/>
        </authorList>
    </citation>
    <scope>NUCLEOTIDE SEQUENCE</scope>
</reference>
<evidence type="ECO:0000256" key="8">
    <source>
        <dbReference type="ARBA" id="ARBA00022989"/>
    </source>
</evidence>
<keyword evidence="9 10" id="KW-0472">Membrane</keyword>
<evidence type="ECO:0000256" key="7">
    <source>
        <dbReference type="ARBA" id="ARBA00022824"/>
    </source>
</evidence>
<comment type="subcellular location">
    <subcellularLocation>
        <location evidence="1">Endoplasmic reticulum membrane</location>
        <topology evidence="1">Multi-pass membrane protein</topology>
    </subcellularLocation>
</comment>
<feature type="transmembrane region" description="Helical" evidence="10">
    <location>
        <begin position="27"/>
        <end position="50"/>
    </location>
</feature>
<evidence type="ECO:0000256" key="6">
    <source>
        <dbReference type="ARBA" id="ARBA00022777"/>
    </source>
</evidence>
<dbReference type="AlphaFoldDB" id="A0A9N6ZDP7"/>
<gene>
    <name evidence="11" type="primary">EOG090X0BFL</name>
</gene>
<feature type="transmembrane region" description="Helical" evidence="10">
    <location>
        <begin position="409"/>
        <end position="432"/>
    </location>
</feature>
<dbReference type="GO" id="GO:0005789">
    <property type="term" value="C:endoplasmic reticulum membrane"/>
    <property type="evidence" value="ECO:0007669"/>
    <property type="project" value="UniProtKB-SubCell"/>
</dbReference>
<sequence>MEETGEVQIVVTTTAEEPSNNSTLSIVWNHLGSLCACFLGTVGVTIVFCLPCSNLWAMVINIKLEIPYFPAYWAYSTSAGLLQDSADYCQFLLYKFAFWLLNCCFIVMGSVLIIIPYIMAIIFVLSFYNLFVTLVHFFNFSFILWECRTCSQKVIALHDATVKKMCQHQQQRLDNRSELTRQRATATLIWILPAALVLSSLRYYDHVSVGYMVGALCSVVSSIYLNLSLFNCRPVTAHILSSTLALYFLRYVILILGMGIFLTLLIFYWAMKLTILRKYFHGVVVAIYLPGILMDAELLFTASVIALAAFMLLEAVRIYNLEGLGAVLQNSMAGFLDEKDQGSLILTHIYLLVGCSLPVWIFPETAVTSASEILLLCSGVISLGIGDAAASIGGSLYGKTKWPGSEKSIEGTAFSIAAELVFVGVLQIFGVFGSWTVPWLRYLITAVATSLVEAHTTQVDNLVLPLVMYIFMVI</sequence>
<evidence type="ECO:0000256" key="4">
    <source>
        <dbReference type="ARBA" id="ARBA00022679"/>
    </source>
</evidence>
<accession>A0A9N6ZDP7</accession>
<proteinExistence type="inferred from homology"/>
<feature type="transmembrane region" description="Helical" evidence="10">
    <location>
        <begin position="184"/>
        <end position="203"/>
    </location>
</feature>
<evidence type="ECO:0000256" key="5">
    <source>
        <dbReference type="ARBA" id="ARBA00022692"/>
    </source>
</evidence>
<evidence type="ECO:0000256" key="9">
    <source>
        <dbReference type="ARBA" id="ARBA00023136"/>
    </source>
</evidence>
<evidence type="ECO:0000256" key="2">
    <source>
        <dbReference type="ARBA" id="ARBA00010794"/>
    </source>
</evidence>
<evidence type="ECO:0000256" key="3">
    <source>
        <dbReference type="ARBA" id="ARBA00012132"/>
    </source>
</evidence>
<keyword evidence="5 10" id="KW-0812">Transmembrane</keyword>
<name>A0A9N6ZDP7_9CRUS</name>
<feature type="transmembrane region" description="Helical" evidence="10">
    <location>
        <begin position="209"/>
        <end position="227"/>
    </location>
</feature>
<dbReference type="InterPro" id="IPR032974">
    <property type="entry name" value="Polypren_kinase"/>
</dbReference>
<keyword evidence="7" id="KW-0256">Endoplasmic reticulum</keyword>
<feature type="transmembrane region" description="Helical" evidence="10">
    <location>
        <begin position="298"/>
        <end position="321"/>
    </location>
</feature>
<feature type="transmembrane region" description="Helical" evidence="10">
    <location>
        <begin position="373"/>
        <end position="397"/>
    </location>
</feature>
<evidence type="ECO:0000256" key="10">
    <source>
        <dbReference type="SAM" id="Phobius"/>
    </source>
</evidence>
<keyword evidence="8 10" id="KW-1133">Transmembrane helix</keyword>
<dbReference type="GO" id="GO:0043048">
    <property type="term" value="P:dolichyl monophosphate biosynthetic process"/>
    <property type="evidence" value="ECO:0007669"/>
    <property type="project" value="TreeGrafter"/>
</dbReference>
<dbReference type="GO" id="GO:0004168">
    <property type="term" value="F:dolichol kinase activity"/>
    <property type="evidence" value="ECO:0007669"/>
    <property type="project" value="UniProtKB-EC"/>
</dbReference>
<comment type="similarity">
    <text evidence="2">Belongs to the polyprenol kinase family.</text>
</comment>
<evidence type="ECO:0000256" key="1">
    <source>
        <dbReference type="ARBA" id="ARBA00004477"/>
    </source>
</evidence>
<keyword evidence="4" id="KW-0808">Transferase</keyword>
<keyword evidence="6" id="KW-0418">Kinase</keyword>